<dbReference type="EMBL" id="SGXA01000002">
    <property type="protein sequence ID" value="RZS72516.1"/>
    <property type="molecule type" value="Genomic_DNA"/>
</dbReference>
<gene>
    <name evidence="1" type="ORF">EV199_4437</name>
</gene>
<protein>
    <submittedName>
        <fullName evidence="1">Uncharacterized protein</fullName>
    </submittedName>
</protein>
<comment type="caution">
    <text evidence="1">The sequence shown here is derived from an EMBL/GenBank/DDBJ whole genome shotgun (WGS) entry which is preliminary data.</text>
</comment>
<dbReference type="AlphaFoldDB" id="A0A4Q7MUE1"/>
<proteinExistence type="predicted"/>
<sequence length="175" mass="20256">MNKAVEAMGEMHGLIQQLMKELEPPLPAEVLASSAKISKGEKYEGLPWVMLDYPKYFGKDAVFAVRTMFWWGNFFSITLHLSGVYKQQFRDVLLQNRKLLQECNFYLCVGEDEWRHDFAPTNYVSLDRLSEQAVEDILSVTDFCKLSVRIPLQMWNLSVNTADTLYRAIFNALMT</sequence>
<keyword evidence="2" id="KW-1185">Reference proteome</keyword>
<evidence type="ECO:0000313" key="1">
    <source>
        <dbReference type="EMBL" id="RZS72516.1"/>
    </source>
</evidence>
<organism evidence="1 2">
    <name type="scientific">Pseudobacter ginsenosidimutans</name>
    <dbReference type="NCBI Taxonomy" id="661488"/>
    <lineage>
        <taxon>Bacteria</taxon>
        <taxon>Pseudomonadati</taxon>
        <taxon>Bacteroidota</taxon>
        <taxon>Chitinophagia</taxon>
        <taxon>Chitinophagales</taxon>
        <taxon>Chitinophagaceae</taxon>
        <taxon>Pseudobacter</taxon>
    </lineage>
</organism>
<evidence type="ECO:0000313" key="2">
    <source>
        <dbReference type="Proteomes" id="UP000293874"/>
    </source>
</evidence>
<reference evidence="1 2" key="1">
    <citation type="submission" date="2019-02" db="EMBL/GenBank/DDBJ databases">
        <title>Genomic Encyclopedia of Type Strains, Phase IV (KMG-IV): sequencing the most valuable type-strain genomes for metagenomic binning, comparative biology and taxonomic classification.</title>
        <authorList>
            <person name="Goeker M."/>
        </authorList>
    </citation>
    <scope>NUCLEOTIDE SEQUENCE [LARGE SCALE GENOMIC DNA]</scope>
    <source>
        <strain evidence="1 2">DSM 18116</strain>
    </source>
</reference>
<name>A0A4Q7MUE1_9BACT</name>
<dbReference type="Proteomes" id="UP000293874">
    <property type="component" value="Unassembled WGS sequence"/>
</dbReference>
<accession>A0A4Q7MUE1</accession>